<dbReference type="GO" id="GO:0046872">
    <property type="term" value="F:metal ion binding"/>
    <property type="evidence" value="ECO:0007669"/>
    <property type="project" value="InterPro"/>
</dbReference>
<dbReference type="Gene3D" id="1.20.120.450">
    <property type="entry name" value="dinb family like domain"/>
    <property type="match status" value="1"/>
</dbReference>
<evidence type="ECO:0000313" key="2">
    <source>
        <dbReference type="EMBL" id="GFN05961.1"/>
    </source>
</evidence>
<gene>
    <name evidence="2" type="ORF">Smic_45170</name>
</gene>
<dbReference type="AlphaFoldDB" id="A0A7J0CTW8"/>
<sequence length="238" mass="25434">MTTTSAATAPVRDPELPGLLLRTERDVLLPLLRATPESAFGLRTACPGWTVRDVLAHCAAALTRVVEDRLEEGVFSPESNERDIAERAGLPLPALLDELERGMTGAGPVIAAAGGKLDGVALGEWVHAGDVREAWGLEGAYAGSGLGYALGLLEGVAYRKEMPQIVAHVAGEEPAGWGEPRPLGVRSPEDRPVGRYRGDGPTLIRLYANRPLVGTRYELHGVREGDLHLFDRPPKLDG</sequence>
<reference evidence="2 3" key="1">
    <citation type="submission" date="2020-05" db="EMBL/GenBank/DDBJ databases">
        <title>Whole genome shotgun sequence of Streptomyces microflavus NBRC 13062.</title>
        <authorList>
            <person name="Komaki H."/>
            <person name="Tamura T."/>
        </authorList>
    </citation>
    <scope>NUCLEOTIDE SEQUENCE [LARGE SCALE GENOMIC DNA]</scope>
    <source>
        <strain evidence="2 3">NBRC 13062</strain>
    </source>
</reference>
<protein>
    <recommendedName>
        <fullName evidence="1">Mycothiol-dependent maleylpyruvate isomerase metal-binding domain-containing protein</fullName>
    </recommendedName>
</protein>
<proteinExistence type="predicted"/>
<dbReference type="InterPro" id="IPR034660">
    <property type="entry name" value="DinB/YfiT-like"/>
</dbReference>
<comment type="caution">
    <text evidence="2">The sequence shown here is derived from an EMBL/GenBank/DDBJ whole genome shotgun (WGS) entry which is preliminary data.</text>
</comment>
<feature type="domain" description="Mycothiol-dependent maleylpyruvate isomerase metal-binding" evidence="1">
    <location>
        <begin position="21"/>
        <end position="106"/>
    </location>
</feature>
<dbReference type="Proteomes" id="UP000498740">
    <property type="component" value="Unassembled WGS sequence"/>
</dbReference>
<dbReference type="EMBL" id="BLWD01000001">
    <property type="protein sequence ID" value="GFN05961.1"/>
    <property type="molecule type" value="Genomic_DNA"/>
</dbReference>
<dbReference type="InterPro" id="IPR024344">
    <property type="entry name" value="MDMPI_metal-binding"/>
</dbReference>
<dbReference type="Pfam" id="PF11716">
    <property type="entry name" value="MDMPI_N"/>
    <property type="match status" value="1"/>
</dbReference>
<dbReference type="SUPFAM" id="SSF109854">
    <property type="entry name" value="DinB/YfiT-like putative metalloenzymes"/>
    <property type="match status" value="1"/>
</dbReference>
<dbReference type="NCBIfam" id="TIGR03083">
    <property type="entry name" value="maleylpyruvate isomerase family mycothiol-dependent enzyme"/>
    <property type="match status" value="1"/>
</dbReference>
<name>A0A7J0CTW8_STRMI</name>
<evidence type="ECO:0000259" key="1">
    <source>
        <dbReference type="Pfam" id="PF11716"/>
    </source>
</evidence>
<dbReference type="RefSeq" id="WP_032758859.1">
    <property type="nucleotide sequence ID" value="NZ_BMUG01000007.1"/>
</dbReference>
<organism evidence="2 3">
    <name type="scientific">Streptomyces microflavus</name>
    <name type="common">Streptomyces lipmanii</name>
    <dbReference type="NCBI Taxonomy" id="1919"/>
    <lineage>
        <taxon>Bacteria</taxon>
        <taxon>Bacillati</taxon>
        <taxon>Actinomycetota</taxon>
        <taxon>Actinomycetes</taxon>
        <taxon>Kitasatosporales</taxon>
        <taxon>Streptomycetaceae</taxon>
        <taxon>Streptomyces</taxon>
    </lineage>
</organism>
<accession>A0A7J0CTW8</accession>
<evidence type="ECO:0000313" key="3">
    <source>
        <dbReference type="Proteomes" id="UP000498740"/>
    </source>
</evidence>
<dbReference type="InterPro" id="IPR017517">
    <property type="entry name" value="Maleyloyr_isom"/>
</dbReference>